<dbReference type="InterPro" id="IPR010096">
    <property type="entry name" value="NADH-Q_OxRdtase_suN/2"/>
</dbReference>
<keyword evidence="3 5" id="KW-1133">Transmembrane helix</keyword>
<proteinExistence type="inferred from homology"/>
<comment type="catalytic activity">
    <reaction evidence="5">
        <text>a quinone + NADH + 5 H(+)(in) = a quinol + NAD(+) + 4 H(+)(out)</text>
        <dbReference type="Rhea" id="RHEA:57888"/>
        <dbReference type="ChEBI" id="CHEBI:15378"/>
        <dbReference type="ChEBI" id="CHEBI:24646"/>
        <dbReference type="ChEBI" id="CHEBI:57540"/>
        <dbReference type="ChEBI" id="CHEBI:57945"/>
        <dbReference type="ChEBI" id="CHEBI:132124"/>
    </reaction>
</comment>
<dbReference type="RefSeq" id="WP_097280750.1">
    <property type="nucleotide sequence ID" value="NZ_OCNJ01000009.1"/>
</dbReference>
<evidence type="ECO:0000313" key="9">
    <source>
        <dbReference type="Proteomes" id="UP000219621"/>
    </source>
</evidence>
<feature type="transmembrane region" description="Helical" evidence="5">
    <location>
        <begin position="292"/>
        <end position="313"/>
    </location>
</feature>
<comment type="subunit">
    <text evidence="5">NDH-1 is composed of 14 different subunits. Subunits NuoA, H, J, K, L, M, N constitute the membrane sector of the complex.</text>
</comment>
<feature type="transmembrane region" description="Helical" evidence="5">
    <location>
        <begin position="266"/>
        <end position="286"/>
    </location>
</feature>
<dbReference type="EC" id="7.1.1.-" evidence="5"/>
<keyword evidence="5" id="KW-1003">Cell membrane</keyword>
<gene>
    <name evidence="5" type="primary">nuoN</name>
    <name evidence="8" type="ORF">SAMN05421508_10985</name>
</gene>
<dbReference type="GO" id="GO:0008137">
    <property type="term" value="F:NADH dehydrogenase (ubiquinone) activity"/>
    <property type="evidence" value="ECO:0007669"/>
    <property type="project" value="InterPro"/>
</dbReference>
<feature type="transmembrane region" description="Helical" evidence="5">
    <location>
        <begin position="153"/>
        <end position="177"/>
    </location>
</feature>
<keyword evidence="5" id="KW-0874">Quinone</keyword>
<evidence type="ECO:0000259" key="7">
    <source>
        <dbReference type="Pfam" id="PF00361"/>
    </source>
</evidence>
<comment type="similarity">
    <text evidence="5">Belongs to the complex I subunit 2 family.</text>
</comment>
<dbReference type="InterPro" id="IPR001750">
    <property type="entry name" value="ND/Mrp_TM"/>
</dbReference>
<dbReference type="EMBL" id="OCNJ01000009">
    <property type="protein sequence ID" value="SOD99603.1"/>
    <property type="molecule type" value="Genomic_DNA"/>
</dbReference>
<keyword evidence="5" id="KW-0830">Ubiquinone</keyword>
<comment type="subcellular location">
    <subcellularLocation>
        <location evidence="5">Cell membrane</location>
        <topology evidence="5">Multi-pass membrane protein</topology>
    </subcellularLocation>
    <subcellularLocation>
        <location evidence="1">Endomembrane system</location>
        <topology evidence="1">Multi-pass membrane protein</topology>
    </subcellularLocation>
    <subcellularLocation>
        <location evidence="6">Membrane</location>
        <topology evidence="6">Multi-pass membrane protein</topology>
    </subcellularLocation>
</comment>
<feature type="transmembrane region" description="Helical" evidence="5">
    <location>
        <begin position="232"/>
        <end position="254"/>
    </location>
</feature>
<accession>A0A286GVN9</accession>
<dbReference type="GO" id="GO:0050136">
    <property type="term" value="F:NADH dehydrogenase (quinone) (non-electrogenic) activity"/>
    <property type="evidence" value="ECO:0007669"/>
    <property type="project" value="UniProtKB-UniRule"/>
</dbReference>
<feature type="transmembrane region" description="Helical" evidence="5">
    <location>
        <begin position="189"/>
        <end position="212"/>
    </location>
</feature>
<feature type="transmembrane region" description="Helical" evidence="5">
    <location>
        <begin position="69"/>
        <end position="89"/>
    </location>
</feature>
<dbReference type="GO" id="GO:0048038">
    <property type="term" value="F:quinone binding"/>
    <property type="evidence" value="ECO:0007669"/>
    <property type="project" value="UniProtKB-KW"/>
</dbReference>
<feature type="transmembrane region" description="Helical" evidence="5">
    <location>
        <begin position="362"/>
        <end position="383"/>
    </location>
</feature>
<evidence type="ECO:0000256" key="4">
    <source>
        <dbReference type="ARBA" id="ARBA00023136"/>
    </source>
</evidence>
<dbReference type="GO" id="GO:0042773">
    <property type="term" value="P:ATP synthesis coupled electron transport"/>
    <property type="evidence" value="ECO:0007669"/>
    <property type="project" value="InterPro"/>
</dbReference>
<dbReference type="Pfam" id="PF00361">
    <property type="entry name" value="Proton_antipo_M"/>
    <property type="match status" value="1"/>
</dbReference>
<feature type="transmembrane region" description="Helical" evidence="5">
    <location>
        <begin position="101"/>
        <end position="133"/>
    </location>
</feature>
<keyword evidence="5" id="KW-0520">NAD</keyword>
<dbReference type="PANTHER" id="PTHR22773">
    <property type="entry name" value="NADH DEHYDROGENASE"/>
    <property type="match status" value="1"/>
</dbReference>
<keyword evidence="4 5" id="KW-0472">Membrane</keyword>
<dbReference type="GO" id="GO:0012505">
    <property type="term" value="C:endomembrane system"/>
    <property type="evidence" value="ECO:0007669"/>
    <property type="project" value="UniProtKB-SubCell"/>
</dbReference>
<reference evidence="8 9" key="1">
    <citation type="submission" date="2017-09" db="EMBL/GenBank/DDBJ databases">
        <authorList>
            <person name="Ehlers B."/>
            <person name="Leendertz F.H."/>
        </authorList>
    </citation>
    <scope>NUCLEOTIDE SEQUENCE [LARGE SCALE GENOMIC DNA]</scope>
    <source>
        <strain evidence="8 9">USBA 140</strain>
    </source>
</reference>
<evidence type="ECO:0000256" key="1">
    <source>
        <dbReference type="ARBA" id="ARBA00004127"/>
    </source>
</evidence>
<feature type="domain" description="NADH:quinone oxidoreductase/Mrp antiporter transmembrane" evidence="7">
    <location>
        <begin position="118"/>
        <end position="409"/>
    </location>
</feature>
<keyword evidence="9" id="KW-1185">Reference proteome</keyword>
<comment type="function">
    <text evidence="5">NDH-1 shuttles electrons from NADH, via FMN and iron-sulfur (Fe-S) centers, to quinones in the respiratory chain. The immediate electron acceptor for the enzyme in this species is believed to be ubiquinone. Couples the redox reaction to proton translocation (for every two electrons transferred, four hydrogen ions are translocated across the cytoplasmic membrane), and thus conserves the redox energy in a proton gradient.</text>
</comment>
<keyword evidence="5" id="KW-0813">Transport</keyword>
<dbReference type="AlphaFoldDB" id="A0A286GVN9"/>
<feature type="transmembrane region" description="Helical" evidence="5">
    <location>
        <begin position="32"/>
        <end position="49"/>
    </location>
</feature>
<keyword evidence="2 5" id="KW-0812">Transmembrane</keyword>
<organism evidence="8 9">
    <name type="scientific">Caenispirillum bisanense</name>
    <dbReference type="NCBI Taxonomy" id="414052"/>
    <lineage>
        <taxon>Bacteria</taxon>
        <taxon>Pseudomonadati</taxon>
        <taxon>Pseudomonadota</taxon>
        <taxon>Alphaproteobacteria</taxon>
        <taxon>Rhodospirillales</taxon>
        <taxon>Novispirillaceae</taxon>
        <taxon>Caenispirillum</taxon>
    </lineage>
</organism>
<evidence type="ECO:0000256" key="3">
    <source>
        <dbReference type="ARBA" id="ARBA00022989"/>
    </source>
</evidence>
<evidence type="ECO:0000256" key="6">
    <source>
        <dbReference type="RuleBase" id="RU000320"/>
    </source>
</evidence>
<sequence length="476" mass="48440">MPIGDILPEIAVLLTAVVVLLTAAFTPQRTHGLCAGLALAGLAVAGWLVTRQTGADRLTFHGVWALDDASRWGRLMILAATAAVIPLCPRWFATDRRHGELYAVLLFSALGAMGLAAAADLLQVVICVLLSSVTGYTLAAWHRDWAPSVEAGMKYFLVGALANVLLVLGVALLVGLLGDPGFPAMAAALAAPGVGSPLLLTGAALAVVGLAFKLGAVPAHTWMPDVAEGAPAPMAAFLTVVPKIGAAVALARLVSLVPPDALALRPVVAAVSVATMTVGNLGALGQDDVRRLLGWSSVSQSGYALMAVTVVGLTDAALPALMLFLAAYAVANLTAFAVVVHLRGLTDRAAWAGLATERPWTAIAFVVAVLSLVGIPPLAGFFGKLTLFLAALDGAYVWLAVAAVANTVVSLAYYLRVVAPMVFAAPPQAPRATLGRLTAATVAAGLLLTVGLGLAAEAGFAAAEGMTLLPVQGSSR</sequence>
<evidence type="ECO:0000256" key="5">
    <source>
        <dbReference type="HAMAP-Rule" id="MF_00445"/>
    </source>
</evidence>
<evidence type="ECO:0000313" key="8">
    <source>
        <dbReference type="EMBL" id="SOD99603.1"/>
    </source>
</evidence>
<dbReference type="HAMAP" id="MF_00445">
    <property type="entry name" value="NDH1_NuoN_1"/>
    <property type="match status" value="1"/>
</dbReference>
<feature type="transmembrane region" description="Helical" evidence="5">
    <location>
        <begin position="320"/>
        <end position="342"/>
    </location>
</feature>
<evidence type="ECO:0000256" key="2">
    <source>
        <dbReference type="ARBA" id="ARBA00022692"/>
    </source>
</evidence>
<name>A0A286GVN9_9PROT</name>
<protein>
    <recommendedName>
        <fullName evidence="5">NADH-quinone oxidoreductase subunit N</fullName>
        <ecNumber evidence="5">7.1.1.-</ecNumber>
    </recommendedName>
    <alternativeName>
        <fullName evidence="5">NADH dehydrogenase I subunit N</fullName>
    </alternativeName>
    <alternativeName>
        <fullName evidence="5">NDH-1 subunit N</fullName>
    </alternativeName>
</protein>
<dbReference type="GO" id="GO:0005886">
    <property type="term" value="C:plasma membrane"/>
    <property type="evidence" value="ECO:0007669"/>
    <property type="project" value="UniProtKB-SubCell"/>
</dbReference>
<feature type="transmembrane region" description="Helical" evidence="5">
    <location>
        <begin position="435"/>
        <end position="456"/>
    </location>
</feature>
<dbReference type="Proteomes" id="UP000219621">
    <property type="component" value="Unassembled WGS sequence"/>
</dbReference>
<dbReference type="OrthoDB" id="9811718at2"/>
<feature type="transmembrane region" description="Helical" evidence="5">
    <location>
        <begin position="395"/>
        <end position="415"/>
    </location>
</feature>
<feature type="transmembrane region" description="Helical" evidence="5">
    <location>
        <begin position="6"/>
        <end position="25"/>
    </location>
</feature>
<keyword evidence="5" id="KW-1278">Translocase</keyword>